<keyword evidence="1" id="KW-1133">Transmembrane helix</keyword>
<dbReference type="RefSeq" id="WP_190119160.1">
    <property type="nucleotide sequence ID" value="NZ_BMVR01000014.1"/>
</dbReference>
<organism evidence="2 3">
    <name type="scientific">Streptomyces flavofungini</name>
    <dbReference type="NCBI Taxonomy" id="68200"/>
    <lineage>
        <taxon>Bacteria</taxon>
        <taxon>Bacillati</taxon>
        <taxon>Actinomycetota</taxon>
        <taxon>Actinomycetes</taxon>
        <taxon>Kitasatosporales</taxon>
        <taxon>Streptomycetaceae</taxon>
        <taxon>Streptomyces</taxon>
    </lineage>
</organism>
<evidence type="ECO:0000313" key="3">
    <source>
        <dbReference type="Proteomes" id="UP000634780"/>
    </source>
</evidence>
<protein>
    <submittedName>
        <fullName evidence="2">PLDc N-terminal domain-containing protein</fullName>
    </submittedName>
</protein>
<evidence type="ECO:0000256" key="1">
    <source>
        <dbReference type="SAM" id="Phobius"/>
    </source>
</evidence>
<comment type="caution">
    <text evidence="2">The sequence shown here is derived from an EMBL/GenBank/DDBJ whole genome shotgun (WGS) entry which is preliminary data.</text>
</comment>
<feature type="transmembrane region" description="Helical" evidence="1">
    <location>
        <begin position="5"/>
        <end position="24"/>
    </location>
</feature>
<gene>
    <name evidence="2" type="ORF">JGB26_21635</name>
</gene>
<keyword evidence="1" id="KW-0812">Transmembrane</keyword>
<accession>A0ABS0X9E0</accession>
<keyword evidence="3" id="KW-1185">Reference proteome</keyword>
<sequence>MDYPLLNLFLTMLWFFLWTAWLILVFRMISDIFRSHDLSGWAKTGWLLCVLVLPFIGVFVYLIVRGRTMGERDMREVEARDAAFRAHVREASRGSANGGAGELAQLAELRRTGELTDQEYQRAKTKFLAS</sequence>
<dbReference type="Proteomes" id="UP000634780">
    <property type="component" value="Unassembled WGS sequence"/>
</dbReference>
<feature type="transmembrane region" description="Helical" evidence="1">
    <location>
        <begin position="44"/>
        <end position="64"/>
    </location>
</feature>
<reference evidence="2 3" key="1">
    <citation type="submission" date="2020-12" db="EMBL/GenBank/DDBJ databases">
        <title>Streptomyces typhae sp. nov., a novel endophytic actinomycete isolated from the root of cattail pollen (Typha angustifolia L.).</title>
        <authorList>
            <person name="Peng C."/>
            <person name="Liu C."/>
        </authorList>
    </citation>
    <scope>NUCLEOTIDE SEQUENCE [LARGE SCALE GENOMIC DNA]</scope>
    <source>
        <strain evidence="2 3">JCM 4753</strain>
    </source>
</reference>
<name>A0ABS0X9E0_9ACTN</name>
<dbReference type="EMBL" id="JAEKOZ010000013">
    <property type="protein sequence ID" value="MBJ3809691.1"/>
    <property type="molecule type" value="Genomic_DNA"/>
</dbReference>
<proteinExistence type="predicted"/>
<evidence type="ECO:0000313" key="2">
    <source>
        <dbReference type="EMBL" id="MBJ3809691.1"/>
    </source>
</evidence>
<keyword evidence="1" id="KW-0472">Membrane</keyword>